<evidence type="ECO:0000256" key="3">
    <source>
        <dbReference type="ARBA" id="ARBA00022989"/>
    </source>
</evidence>
<feature type="transmembrane region" description="Helical" evidence="6">
    <location>
        <begin position="478"/>
        <end position="496"/>
    </location>
</feature>
<evidence type="ECO:0000256" key="1">
    <source>
        <dbReference type="ARBA" id="ARBA00004141"/>
    </source>
</evidence>
<evidence type="ECO:0000256" key="4">
    <source>
        <dbReference type="ARBA" id="ARBA00023136"/>
    </source>
</evidence>
<comment type="caution">
    <text evidence="8">The sequence shown here is derived from an EMBL/GenBank/DDBJ whole genome shotgun (WGS) entry which is preliminary data.</text>
</comment>
<dbReference type="GeneID" id="41982948"/>
<dbReference type="Pfam" id="PF07690">
    <property type="entry name" value="MFS_1"/>
    <property type="match status" value="1"/>
</dbReference>
<keyword evidence="9" id="KW-1185">Reference proteome</keyword>
<dbReference type="Proteomes" id="UP000431533">
    <property type="component" value="Unassembled WGS sequence"/>
</dbReference>
<dbReference type="PANTHER" id="PTHR23501:SF198">
    <property type="entry name" value="AZOLE RESISTANCE PROTEIN 1-RELATED"/>
    <property type="match status" value="1"/>
</dbReference>
<feature type="compositionally biased region" description="Polar residues" evidence="5">
    <location>
        <begin position="12"/>
        <end position="38"/>
    </location>
</feature>
<dbReference type="CDD" id="cd17502">
    <property type="entry name" value="MFS_Azr1_MDR_like"/>
    <property type="match status" value="1"/>
</dbReference>
<keyword evidence="4 6" id="KW-0472">Membrane</keyword>
<evidence type="ECO:0000256" key="6">
    <source>
        <dbReference type="SAM" id="Phobius"/>
    </source>
</evidence>
<gene>
    <name evidence="8" type="primary">roqT_3</name>
    <name evidence="8" type="ORF">LHYA1_G002750</name>
</gene>
<feature type="transmembrane region" description="Helical" evidence="6">
    <location>
        <begin position="343"/>
        <end position="360"/>
    </location>
</feature>
<evidence type="ECO:0000313" key="8">
    <source>
        <dbReference type="EMBL" id="TVY28116.1"/>
    </source>
</evidence>
<accession>A0A8H8R5Q2</accession>
<feature type="transmembrane region" description="Helical" evidence="6">
    <location>
        <begin position="132"/>
        <end position="156"/>
    </location>
</feature>
<keyword evidence="2 6" id="KW-0812">Transmembrane</keyword>
<dbReference type="AlphaFoldDB" id="A0A8H8R5Q2"/>
<feature type="transmembrane region" description="Helical" evidence="6">
    <location>
        <begin position="214"/>
        <end position="233"/>
    </location>
</feature>
<feature type="transmembrane region" description="Helical" evidence="6">
    <location>
        <begin position="452"/>
        <end position="471"/>
    </location>
</feature>
<reference evidence="8 9" key="1">
    <citation type="submission" date="2018-05" db="EMBL/GenBank/DDBJ databases">
        <title>Genome sequencing and assembly of the regulated plant pathogen Lachnellula willkommii and related sister species for the development of diagnostic species identification markers.</title>
        <authorList>
            <person name="Giroux E."/>
            <person name="Bilodeau G."/>
        </authorList>
    </citation>
    <scope>NUCLEOTIDE SEQUENCE [LARGE SCALE GENOMIC DNA]</scope>
    <source>
        <strain evidence="8 9">CBS 185.66</strain>
    </source>
</reference>
<feature type="transmembrane region" description="Helical" evidence="6">
    <location>
        <begin position="609"/>
        <end position="634"/>
    </location>
</feature>
<dbReference type="GO" id="GO:0022857">
    <property type="term" value="F:transmembrane transporter activity"/>
    <property type="evidence" value="ECO:0007669"/>
    <property type="project" value="InterPro"/>
</dbReference>
<dbReference type="InterPro" id="IPR036259">
    <property type="entry name" value="MFS_trans_sf"/>
</dbReference>
<dbReference type="FunFam" id="1.20.1720.10:FF:000012">
    <property type="entry name" value="MFS toxin efflux pump (AflT)"/>
    <property type="match status" value="1"/>
</dbReference>
<evidence type="ECO:0000313" key="9">
    <source>
        <dbReference type="Proteomes" id="UP000431533"/>
    </source>
</evidence>
<feature type="transmembrane region" description="Helical" evidence="6">
    <location>
        <begin position="239"/>
        <end position="264"/>
    </location>
</feature>
<feature type="transmembrane region" description="Helical" evidence="6">
    <location>
        <begin position="508"/>
        <end position="531"/>
    </location>
</feature>
<feature type="transmembrane region" description="Helical" evidence="6">
    <location>
        <begin position="302"/>
        <end position="322"/>
    </location>
</feature>
<dbReference type="PROSITE" id="PS50850">
    <property type="entry name" value="MFS"/>
    <property type="match status" value="1"/>
</dbReference>
<evidence type="ECO:0000256" key="2">
    <source>
        <dbReference type="ARBA" id="ARBA00022692"/>
    </source>
</evidence>
<dbReference type="EMBL" id="QGMH01000036">
    <property type="protein sequence ID" value="TVY28116.1"/>
    <property type="molecule type" value="Genomic_DNA"/>
</dbReference>
<evidence type="ECO:0000256" key="5">
    <source>
        <dbReference type="SAM" id="MobiDB-lite"/>
    </source>
</evidence>
<keyword evidence="3 6" id="KW-1133">Transmembrane helix</keyword>
<dbReference type="InterPro" id="IPR011701">
    <property type="entry name" value="MFS"/>
</dbReference>
<feature type="transmembrane region" description="Helical" evidence="6">
    <location>
        <begin position="372"/>
        <end position="390"/>
    </location>
</feature>
<proteinExistence type="predicted"/>
<dbReference type="GO" id="GO:0005886">
    <property type="term" value="C:plasma membrane"/>
    <property type="evidence" value="ECO:0007669"/>
    <property type="project" value="TreeGrafter"/>
</dbReference>
<name>A0A8H8R5Q2_9HELO</name>
<protein>
    <submittedName>
        <fullName evidence="8">Efflux pump</fullName>
    </submittedName>
</protein>
<feature type="transmembrane region" description="Helical" evidence="6">
    <location>
        <begin position="411"/>
        <end position="432"/>
    </location>
</feature>
<dbReference type="FunFam" id="1.20.1250.20:FF:000196">
    <property type="entry name" value="MFS toxin efflux pump (AflT)"/>
    <property type="match status" value="1"/>
</dbReference>
<dbReference type="SUPFAM" id="SSF103473">
    <property type="entry name" value="MFS general substrate transporter"/>
    <property type="match status" value="1"/>
</dbReference>
<feature type="region of interest" description="Disordered" evidence="5">
    <location>
        <begin position="1"/>
        <end position="40"/>
    </location>
</feature>
<feature type="domain" description="Major facilitator superfamily (MFS) profile" evidence="7">
    <location>
        <begin position="135"/>
        <end position="639"/>
    </location>
</feature>
<dbReference type="PANTHER" id="PTHR23501">
    <property type="entry name" value="MAJOR FACILITATOR SUPERFAMILY"/>
    <property type="match status" value="1"/>
</dbReference>
<evidence type="ECO:0000259" key="7">
    <source>
        <dbReference type="PROSITE" id="PS50850"/>
    </source>
</evidence>
<dbReference type="RefSeq" id="XP_031006904.1">
    <property type="nucleotide sequence ID" value="XM_031147724.1"/>
</dbReference>
<feature type="transmembrane region" description="Helical" evidence="6">
    <location>
        <begin position="271"/>
        <end position="290"/>
    </location>
</feature>
<dbReference type="InterPro" id="IPR020846">
    <property type="entry name" value="MFS_dom"/>
</dbReference>
<comment type="subcellular location">
    <subcellularLocation>
        <location evidence="1">Membrane</location>
        <topology evidence="1">Multi-pass membrane protein</topology>
    </subcellularLocation>
</comment>
<dbReference type="OrthoDB" id="10021397at2759"/>
<dbReference type="Gene3D" id="1.20.1250.20">
    <property type="entry name" value="MFS general substrate transporter like domains"/>
    <property type="match status" value="1"/>
</dbReference>
<feature type="transmembrane region" description="Helical" evidence="6">
    <location>
        <begin position="543"/>
        <end position="562"/>
    </location>
</feature>
<sequence length="650" mass="68895">MSASASKEAFASGNTLTPTHVPATASSHDPNHNSTFGSSFLHGHPSSPVLENVSVLEEVGFVADSPDIHNHAATASKHHSILEAQEKGQMEKASAIDTETPVVQKDVTKGVKESGAEGESDNEIVYPGGLKLGLLTFGLCVATFVVALGVLQLVAFTDPILDNTILATAIPKITTVFPNSLKDVGWYGSSYLLTNTALQPSFGRIYTYFDVKSTFLFALCLFEVGSIVCAAAKNSVMLIIGRAIAGAGASALFSGSMNILGFTVPLHKRPLYIACISSMFGISSVVGPLLGGAFTDNLSWRWCFWINLPIGAIAIITVAIFFKSPRRMANNMTVKQNILEIDLLGALLLICSIVCLLLALQWGGTTYPWKNSKVWGCIVGFGLIIILFVAQQFRRGDRATIPPRIFGQRTVLFSSLYSCFLSMGLYVHIYFLPFYFQAVKGTTAEGSGIRTIPYLASIILSSIVVGAGITAIGVYKPFMIVGSAIFTIGCGTIYLLNVHSGAGEWIGYQLLSGFGAGAGVQIPFIAVQVVLSERDMPTGNAIAIFFNSLGGAISISVAEAVFSNGLYKNIPKYAPDIPVSVVVNAGASSLRKAVEKINPLSLAGVLRGYMLALNQAFVISIAVGGVATFAACFVEWKSVKGKKILHGGAA</sequence>
<organism evidence="8 9">
    <name type="scientific">Lachnellula hyalina</name>
    <dbReference type="NCBI Taxonomy" id="1316788"/>
    <lineage>
        <taxon>Eukaryota</taxon>
        <taxon>Fungi</taxon>
        <taxon>Dikarya</taxon>
        <taxon>Ascomycota</taxon>
        <taxon>Pezizomycotina</taxon>
        <taxon>Leotiomycetes</taxon>
        <taxon>Helotiales</taxon>
        <taxon>Lachnaceae</taxon>
        <taxon>Lachnellula</taxon>
    </lineage>
</organism>